<organism evidence="3 4">
    <name type="scientific">Rubus argutus</name>
    <name type="common">Southern blackberry</name>
    <dbReference type="NCBI Taxonomy" id="59490"/>
    <lineage>
        <taxon>Eukaryota</taxon>
        <taxon>Viridiplantae</taxon>
        <taxon>Streptophyta</taxon>
        <taxon>Embryophyta</taxon>
        <taxon>Tracheophyta</taxon>
        <taxon>Spermatophyta</taxon>
        <taxon>Magnoliopsida</taxon>
        <taxon>eudicotyledons</taxon>
        <taxon>Gunneridae</taxon>
        <taxon>Pentapetalae</taxon>
        <taxon>rosids</taxon>
        <taxon>fabids</taxon>
        <taxon>Rosales</taxon>
        <taxon>Rosaceae</taxon>
        <taxon>Rosoideae</taxon>
        <taxon>Rosoideae incertae sedis</taxon>
        <taxon>Rubus</taxon>
    </lineage>
</organism>
<feature type="domain" description="VQ" evidence="2">
    <location>
        <begin position="32"/>
        <end position="54"/>
    </location>
</feature>
<accession>A0AAW1X2H5</accession>
<dbReference type="Pfam" id="PF05678">
    <property type="entry name" value="VQ"/>
    <property type="match status" value="1"/>
</dbReference>
<dbReference type="AlphaFoldDB" id="A0AAW1X2H5"/>
<proteinExistence type="predicted"/>
<dbReference type="EMBL" id="JBEDUW010000005">
    <property type="protein sequence ID" value="KAK9930209.1"/>
    <property type="molecule type" value="Genomic_DNA"/>
</dbReference>
<evidence type="ECO:0000313" key="4">
    <source>
        <dbReference type="Proteomes" id="UP001457282"/>
    </source>
</evidence>
<sequence>MNLSPTPRPPKKDGQLQGLHRFSLDPGKDSVKVFHTTAAEFKSLVQRLTGRSPPGDLPPAAKLASIEVGSSLSNQMELSATDTIAIDDDFMELEGLHMKDPLIPEQPIFDIMPQQQVAEKGILVGISELLNF</sequence>
<gene>
    <name evidence="3" type="ORF">M0R45_027256</name>
</gene>
<evidence type="ECO:0000313" key="3">
    <source>
        <dbReference type="EMBL" id="KAK9930209.1"/>
    </source>
</evidence>
<dbReference type="InterPro" id="IPR008889">
    <property type="entry name" value="VQ"/>
</dbReference>
<evidence type="ECO:0000259" key="2">
    <source>
        <dbReference type="Pfam" id="PF05678"/>
    </source>
</evidence>
<protein>
    <recommendedName>
        <fullName evidence="2">VQ domain-containing protein</fullName>
    </recommendedName>
</protein>
<feature type="region of interest" description="Disordered" evidence="1">
    <location>
        <begin position="1"/>
        <end position="22"/>
    </location>
</feature>
<comment type="caution">
    <text evidence="3">The sequence shown here is derived from an EMBL/GenBank/DDBJ whole genome shotgun (WGS) entry which is preliminary data.</text>
</comment>
<keyword evidence="4" id="KW-1185">Reference proteome</keyword>
<reference evidence="3 4" key="1">
    <citation type="journal article" date="2023" name="G3 (Bethesda)">
        <title>A chromosome-length genome assembly and annotation of blackberry (Rubus argutus, cv. 'Hillquist').</title>
        <authorList>
            <person name="Bruna T."/>
            <person name="Aryal R."/>
            <person name="Dudchenko O."/>
            <person name="Sargent D.J."/>
            <person name="Mead D."/>
            <person name="Buti M."/>
            <person name="Cavallini A."/>
            <person name="Hytonen T."/>
            <person name="Andres J."/>
            <person name="Pham M."/>
            <person name="Weisz D."/>
            <person name="Mascagni F."/>
            <person name="Usai G."/>
            <person name="Natali L."/>
            <person name="Bassil N."/>
            <person name="Fernandez G.E."/>
            <person name="Lomsadze A."/>
            <person name="Armour M."/>
            <person name="Olukolu B."/>
            <person name="Poorten T."/>
            <person name="Britton C."/>
            <person name="Davik J."/>
            <person name="Ashrafi H."/>
            <person name="Aiden E.L."/>
            <person name="Borodovsky M."/>
            <person name="Worthington M."/>
        </authorList>
    </citation>
    <scope>NUCLEOTIDE SEQUENCE [LARGE SCALE GENOMIC DNA]</scope>
    <source>
        <strain evidence="3">PI 553951</strain>
    </source>
</reference>
<dbReference type="Proteomes" id="UP001457282">
    <property type="component" value="Unassembled WGS sequence"/>
</dbReference>
<evidence type="ECO:0000256" key="1">
    <source>
        <dbReference type="SAM" id="MobiDB-lite"/>
    </source>
</evidence>
<name>A0AAW1X2H5_RUBAR</name>